<proteinExistence type="predicted"/>
<dbReference type="InterPro" id="IPR054271">
    <property type="entry name" value="DUF7002"/>
</dbReference>
<reference evidence="1 2" key="1">
    <citation type="submission" date="2024-09" db="EMBL/GenBank/DDBJ databases">
        <authorList>
            <person name="Sun Q."/>
            <person name="Mori K."/>
        </authorList>
    </citation>
    <scope>NUCLEOTIDE SEQUENCE [LARGE SCALE GENOMIC DNA]</scope>
    <source>
        <strain evidence="1 2">CCM 7468</strain>
    </source>
</reference>
<dbReference type="Proteomes" id="UP001589789">
    <property type="component" value="Unassembled WGS sequence"/>
</dbReference>
<comment type="caution">
    <text evidence="1">The sequence shown here is derived from an EMBL/GenBank/DDBJ whole genome shotgun (WGS) entry which is preliminary data.</text>
</comment>
<sequence>MTKEELEELLRDCPVLYHMAELGSWPSIQRHGLLSTSALLDLFAVSGSRRTAVEARRRPENVAIEHPKLGRAVIRDQKPMDDAGLMRCLQDGLTPEDWYKLLNDRVFMWLTRDRLHRLLTARPYRTLEHDVLELDAAPLVVAHRTRVTLSPINSGATKPFPRDRGKDTFLSVEDYPYAQWRGKRKAGERAVELAVIGGIPDVGPFVRRVLRMRGEEIVTVLYSR</sequence>
<gene>
    <name evidence="1" type="ORF">ACFFIC_26715</name>
</gene>
<dbReference type="Pfam" id="PF22531">
    <property type="entry name" value="DUF7002"/>
    <property type="match status" value="1"/>
</dbReference>
<evidence type="ECO:0000313" key="1">
    <source>
        <dbReference type="EMBL" id="MFC0389114.1"/>
    </source>
</evidence>
<keyword evidence="2" id="KW-1185">Reference proteome</keyword>
<accession>A0ABV6J0X5</accession>
<protein>
    <submittedName>
        <fullName evidence="1">DUF7002 family protein</fullName>
    </submittedName>
</protein>
<evidence type="ECO:0000313" key="2">
    <source>
        <dbReference type="Proteomes" id="UP001589789"/>
    </source>
</evidence>
<dbReference type="RefSeq" id="WP_377056184.1">
    <property type="nucleotide sequence ID" value="NZ_JBHLVZ010000093.1"/>
</dbReference>
<name>A0ABV6J0X5_9PROT</name>
<organism evidence="1 2">
    <name type="scientific">Muricoccus vinaceus</name>
    <dbReference type="NCBI Taxonomy" id="424704"/>
    <lineage>
        <taxon>Bacteria</taxon>
        <taxon>Pseudomonadati</taxon>
        <taxon>Pseudomonadota</taxon>
        <taxon>Alphaproteobacteria</taxon>
        <taxon>Acetobacterales</taxon>
        <taxon>Roseomonadaceae</taxon>
        <taxon>Muricoccus</taxon>
    </lineage>
</organism>
<dbReference type="EMBL" id="JBHLVZ010000093">
    <property type="protein sequence ID" value="MFC0389114.1"/>
    <property type="molecule type" value="Genomic_DNA"/>
</dbReference>